<dbReference type="InterPro" id="IPR013087">
    <property type="entry name" value="Znf_C2H2_type"/>
</dbReference>
<keyword evidence="15" id="KW-1185">Reference proteome</keyword>
<feature type="region of interest" description="Disordered" evidence="12">
    <location>
        <begin position="319"/>
        <end position="362"/>
    </location>
</feature>
<evidence type="ECO:0000256" key="10">
    <source>
        <dbReference type="ARBA" id="ARBA00023242"/>
    </source>
</evidence>
<keyword evidence="5 11" id="KW-0863">Zinc-finger</keyword>
<evidence type="ECO:0000256" key="8">
    <source>
        <dbReference type="ARBA" id="ARBA00023125"/>
    </source>
</evidence>
<feature type="region of interest" description="Disordered" evidence="12">
    <location>
        <begin position="449"/>
        <end position="483"/>
    </location>
</feature>
<feature type="domain" description="C2H2-type" evidence="13">
    <location>
        <begin position="261"/>
        <end position="288"/>
    </location>
</feature>
<keyword evidence="10" id="KW-0539">Nucleus</keyword>
<dbReference type="PANTHER" id="PTHR24393">
    <property type="entry name" value="ZINC FINGER PROTEIN"/>
    <property type="match status" value="1"/>
</dbReference>
<keyword evidence="8" id="KW-0238">DNA-binding</keyword>
<dbReference type="GO" id="GO:0005634">
    <property type="term" value="C:nucleus"/>
    <property type="evidence" value="ECO:0007669"/>
    <property type="project" value="UniProtKB-SubCell"/>
</dbReference>
<evidence type="ECO:0000256" key="7">
    <source>
        <dbReference type="ARBA" id="ARBA00023015"/>
    </source>
</evidence>
<dbReference type="Proteomes" id="UP000029965">
    <property type="component" value="Chromosome 6"/>
</dbReference>
<dbReference type="FunFam" id="3.30.160.60:FF:001732">
    <property type="entry name" value="Zgc:162936"/>
    <property type="match status" value="1"/>
</dbReference>
<comment type="subcellular location">
    <subcellularLocation>
        <location evidence="1">Nucleus</location>
    </subcellularLocation>
</comment>
<feature type="domain" description="C2H2-type" evidence="13">
    <location>
        <begin position="71"/>
        <end position="98"/>
    </location>
</feature>
<evidence type="ECO:0000256" key="2">
    <source>
        <dbReference type="ARBA" id="ARBA00006991"/>
    </source>
</evidence>
<feature type="domain" description="C2H2-type" evidence="13">
    <location>
        <begin position="43"/>
        <end position="70"/>
    </location>
</feature>
<dbReference type="Bgee" id="ENSCSAG00000001727">
    <property type="expression patterns" value="Expressed in fibroblast and 7 other cell types or tissues"/>
</dbReference>
<evidence type="ECO:0000256" key="3">
    <source>
        <dbReference type="ARBA" id="ARBA00022723"/>
    </source>
</evidence>
<feature type="compositionally biased region" description="Low complexity" evidence="12">
    <location>
        <begin position="319"/>
        <end position="336"/>
    </location>
</feature>
<dbReference type="PROSITE" id="PS00028">
    <property type="entry name" value="ZINC_FINGER_C2H2_1"/>
    <property type="match status" value="7"/>
</dbReference>
<dbReference type="FunFam" id="3.30.160.60:FF:000045">
    <property type="entry name" value="ZFP69 zinc finger protein B"/>
    <property type="match status" value="1"/>
</dbReference>
<feature type="compositionally biased region" description="Pro residues" evidence="12">
    <location>
        <begin position="473"/>
        <end position="483"/>
    </location>
</feature>
<dbReference type="GO" id="GO:0008270">
    <property type="term" value="F:zinc ion binding"/>
    <property type="evidence" value="ECO:0007669"/>
    <property type="project" value="UniProtKB-KW"/>
</dbReference>
<evidence type="ECO:0000256" key="9">
    <source>
        <dbReference type="ARBA" id="ARBA00023163"/>
    </source>
</evidence>
<dbReference type="FunFam" id="3.30.160.60:FF:000384">
    <property type="entry name" value="Zinc finger protein 550"/>
    <property type="match status" value="1"/>
</dbReference>
<dbReference type="GO" id="GO:0000978">
    <property type="term" value="F:RNA polymerase II cis-regulatory region sequence-specific DNA binding"/>
    <property type="evidence" value="ECO:0007669"/>
    <property type="project" value="TreeGrafter"/>
</dbReference>
<dbReference type="PANTHER" id="PTHR24393:SF15">
    <property type="entry name" value="IP01243P-RELATED"/>
    <property type="match status" value="1"/>
</dbReference>
<sequence length="483" mass="51251">SQAGPPPQVRAGAPTGAGAGRGSPISEGSAAGPQGSGPRKAPHFCPVCLRAFPYLSDLERHSISHSELKPHQCKVCGKTFKRSSHLRRHCNIHAGLRPFRCPLCPRRFREAEANTLRRHAKRKHPEAMGVPLCAPDPGSEPPWDEEGIPATAGAEEEEETEEWPPPGYSYVLSSCPSQKPHTKKLYKVETGFRHVGQAGLELLTSGDPPASASQSAGITAVGHRARPAFSNQIFVKHPHCARCYAKCWGHRGEQDRPKRRFPCGVCQKSFKQSSHLVQHMLVHSGERPYECGVCGRTYNHVSSLIRHRRCHKPLGLPAPAASAATAPAPSTVSSGPPATPAAPAPAADGSTAPAGVGVPPPATGGGDDPFACPLCWKVFKKPSHLHQHQIIHTGEKPFSCSVCSKSFNRRESLKRHHQAAHAGAGAGGPRPVYPCDLCGKSYSAPQSLLRHKAAHAPPAAAAEAPKDGAASAPQPPPTFPPGP</sequence>
<evidence type="ECO:0000256" key="1">
    <source>
        <dbReference type="ARBA" id="ARBA00004123"/>
    </source>
</evidence>
<dbReference type="PRINTS" id="PR02045">
    <property type="entry name" value="F138DOMAIN"/>
</dbReference>
<feature type="region of interest" description="Disordered" evidence="12">
    <location>
        <begin position="128"/>
        <end position="163"/>
    </location>
</feature>
<evidence type="ECO:0000256" key="11">
    <source>
        <dbReference type="PROSITE-ProRule" id="PRU00042"/>
    </source>
</evidence>
<evidence type="ECO:0000256" key="4">
    <source>
        <dbReference type="ARBA" id="ARBA00022737"/>
    </source>
</evidence>
<evidence type="ECO:0000256" key="12">
    <source>
        <dbReference type="SAM" id="MobiDB-lite"/>
    </source>
</evidence>
<feature type="domain" description="C2H2-type" evidence="13">
    <location>
        <begin position="289"/>
        <end position="311"/>
    </location>
</feature>
<dbReference type="Gene3D" id="3.30.160.60">
    <property type="entry name" value="Classic Zinc Finger"/>
    <property type="match status" value="6"/>
</dbReference>
<proteinExistence type="inferred from homology"/>
<feature type="compositionally biased region" description="Low complexity" evidence="12">
    <location>
        <begin position="344"/>
        <end position="357"/>
    </location>
</feature>
<dbReference type="FunFam" id="3.30.160.60:FF:000145">
    <property type="entry name" value="Zinc finger protein 574"/>
    <property type="match status" value="1"/>
</dbReference>
<reference evidence="14" key="3">
    <citation type="submission" date="2025-09" db="UniProtKB">
        <authorList>
            <consortium name="Ensembl"/>
        </authorList>
    </citation>
    <scope>IDENTIFICATION</scope>
</reference>
<feature type="domain" description="C2H2-type" evidence="13">
    <location>
        <begin position="433"/>
        <end position="460"/>
    </location>
</feature>
<reference evidence="14 15" key="1">
    <citation type="submission" date="2014-03" db="EMBL/GenBank/DDBJ databases">
        <authorList>
            <person name="Warren W."/>
            <person name="Wilson R.K."/>
        </authorList>
    </citation>
    <scope>NUCLEOTIDE SEQUENCE</scope>
</reference>
<dbReference type="AlphaFoldDB" id="A0A0D9S612"/>
<dbReference type="FunFam" id="3.30.160.60:FF:001650">
    <property type="entry name" value="zinc finger protein 524"/>
    <property type="match status" value="1"/>
</dbReference>
<accession>A0A0D9S612</accession>
<dbReference type="EMBL" id="AQIB01135257">
    <property type="status" value="NOT_ANNOTATED_CDS"/>
    <property type="molecule type" value="Genomic_DNA"/>
</dbReference>
<protein>
    <recommendedName>
        <fullName evidence="13">C2H2-type domain-containing protein</fullName>
    </recommendedName>
</protein>
<keyword evidence="7" id="KW-0805">Transcription regulation</keyword>
<dbReference type="SUPFAM" id="SSF57667">
    <property type="entry name" value="beta-beta-alpha zinc fingers"/>
    <property type="match status" value="4"/>
</dbReference>
<feature type="domain" description="C2H2-type" evidence="13">
    <location>
        <begin position="398"/>
        <end position="426"/>
    </location>
</feature>
<comment type="similarity">
    <text evidence="2">Belongs to the krueppel C2H2-type zinc-finger protein family.</text>
</comment>
<name>A0A0D9S612_CHLSB</name>
<dbReference type="SMART" id="SM00355">
    <property type="entry name" value="ZnF_C2H2"/>
    <property type="match status" value="8"/>
</dbReference>
<dbReference type="Ensembl" id="ENSCSAT00000016802.1">
    <property type="protein sequence ID" value="ENSCSAP00000016301.1"/>
    <property type="gene ID" value="ENSCSAG00000001727.1"/>
</dbReference>
<dbReference type="GO" id="GO:0005694">
    <property type="term" value="C:chromosome"/>
    <property type="evidence" value="ECO:0007669"/>
    <property type="project" value="UniProtKB-ARBA"/>
</dbReference>
<keyword evidence="9" id="KW-0804">Transcription</keyword>
<evidence type="ECO:0000259" key="13">
    <source>
        <dbReference type="PROSITE" id="PS50157"/>
    </source>
</evidence>
<feature type="region of interest" description="Disordered" evidence="12">
    <location>
        <begin position="1"/>
        <end position="38"/>
    </location>
</feature>
<feature type="compositionally biased region" description="Low complexity" evidence="12">
    <location>
        <begin position="455"/>
        <end position="472"/>
    </location>
</feature>
<dbReference type="Pfam" id="PF00096">
    <property type="entry name" value="zf-C2H2"/>
    <property type="match status" value="5"/>
</dbReference>
<evidence type="ECO:0000313" key="14">
    <source>
        <dbReference type="Ensembl" id="ENSCSAP00000016301.1"/>
    </source>
</evidence>
<dbReference type="GeneTree" id="ENSGT00940000163198"/>
<dbReference type="OMA" id="TEEWPPP"/>
<organism evidence="14 15">
    <name type="scientific">Chlorocebus sabaeus</name>
    <name type="common">Green monkey</name>
    <name type="synonym">Simia sabaea</name>
    <dbReference type="NCBI Taxonomy" id="60711"/>
    <lineage>
        <taxon>Eukaryota</taxon>
        <taxon>Metazoa</taxon>
        <taxon>Chordata</taxon>
        <taxon>Craniata</taxon>
        <taxon>Vertebrata</taxon>
        <taxon>Euteleostomi</taxon>
        <taxon>Mammalia</taxon>
        <taxon>Eutheria</taxon>
        <taxon>Euarchontoglires</taxon>
        <taxon>Primates</taxon>
        <taxon>Haplorrhini</taxon>
        <taxon>Catarrhini</taxon>
        <taxon>Cercopithecidae</taxon>
        <taxon>Cercopithecinae</taxon>
        <taxon>Chlorocebus</taxon>
    </lineage>
</organism>
<evidence type="ECO:0000256" key="5">
    <source>
        <dbReference type="ARBA" id="ARBA00022771"/>
    </source>
</evidence>
<dbReference type="PROSITE" id="PS50157">
    <property type="entry name" value="ZINC_FINGER_C2H2_2"/>
    <property type="match status" value="7"/>
</dbReference>
<reference evidence="14" key="2">
    <citation type="submission" date="2025-08" db="UniProtKB">
        <authorList>
            <consortium name="Ensembl"/>
        </authorList>
    </citation>
    <scope>IDENTIFICATION</scope>
</reference>
<feature type="domain" description="C2H2-type" evidence="13">
    <location>
        <begin position="370"/>
        <end position="397"/>
    </location>
</feature>
<dbReference type="InterPro" id="IPR036236">
    <property type="entry name" value="Znf_C2H2_sf"/>
</dbReference>
<dbReference type="eggNOG" id="KOG1721">
    <property type="taxonomic scope" value="Eukaryota"/>
</dbReference>
<evidence type="ECO:0000313" key="15">
    <source>
        <dbReference type="Proteomes" id="UP000029965"/>
    </source>
</evidence>
<keyword evidence="3" id="KW-0479">Metal-binding</keyword>
<dbReference type="Pfam" id="PF13912">
    <property type="entry name" value="zf-C2H2_6"/>
    <property type="match status" value="2"/>
</dbReference>
<keyword evidence="4" id="KW-0677">Repeat</keyword>
<keyword evidence="6" id="KW-0862">Zinc</keyword>
<dbReference type="GO" id="GO:0001228">
    <property type="term" value="F:DNA-binding transcription activator activity, RNA polymerase II-specific"/>
    <property type="evidence" value="ECO:0007669"/>
    <property type="project" value="TreeGrafter"/>
</dbReference>
<evidence type="ECO:0000256" key="6">
    <source>
        <dbReference type="ARBA" id="ARBA00022833"/>
    </source>
</evidence>